<dbReference type="InterPro" id="IPR049730">
    <property type="entry name" value="SNF2/RAD54-like_C"/>
</dbReference>
<dbReference type="GO" id="GO:0005524">
    <property type="term" value="F:ATP binding"/>
    <property type="evidence" value="ECO:0007669"/>
    <property type="project" value="InterPro"/>
</dbReference>
<dbReference type="Pfam" id="PF00176">
    <property type="entry name" value="SNF2-rel_dom"/>
    <property type="match status" value="1"/>
</dbReference>
<keyword evidence="4" id="KW-0547">Nucleotide-binding</keyword>
<dbReference type="GO" id="GO:0016787">
    <property type="term" value="F:hydrolase activity"/>
    <property type="evidence" value="ECO:0007669"/>
    <property type="project" value="UniProtKB-KW"/>
</dbReference>
<evidence type="ECO:0000313" key="5">
    <source>
        <dbReference type="Proteomes" id="UP000235739"/>
    </source>
</evidence>
<dbReference type="GO" id="GO:0004386">
    <property type="term" value="F:helicase activity"/>
    <property type="evidence" value="ECO:0007669"/>
    <property type="project" value="UniProtKB-KW"/>
</dbReference>
<dbReference type="EMBL" id="PNQX01000003">
    <property type="protein sequence ID" value="PMQ19167.1"/>
    <property type="molecule type" value="Genomic_DNA"/>
</dbReference>
<keyword evidence="4" id="KW-0347">Helicase</keyword>
<dbReference type="SUPFAM" id="SSF52540">
    <property type="entry name" value="P-loop containing nucleoside triphosphate hydrolases"/>
    <property type="match status" value="2"/>
</dbReference>
<dbReference type="SMART" id="SM00490">
    <property type="entry name" value="HELICc"/>
    <property type="match status" value="1"/>
</dbReference>
<dbReference type="PROSITE" id="PS51194">
    <property type="entry name" value="HELICASE_CTER"/>
    <property type="match status" value="1"/>
</dbReference>
<dbReference type="RefSeq" id="WP_102599166.1">
    <property type="nucleotide sequence ID" value="NZ_JBQGNZ010000078.1"/>
</dbReference>
<evidence type="ECO:0000259" key="3">
    <source>
        <dbReference type="PROSITE" id="PS51194"/>
    </source>
</evidence>
<dbReference type="PROSITE" id="PS51192">
    <property type="entry name" value="HELICASE_ATP_BIND_1"/>
    <property type="match status" value="1"/>
</dbReference>
<dbReference type="InterPro" id="IPR022138">
    <property type="entry name" value="DUF3670"/>
</dbReference>
<sequence length="1049" mass="115300">MLVLHAFWTMADGPGLWAEDTSKSVNSTSQAVKSARPHPFAAEPVQLEALAVRGEAGVLELLLPSLKRAPLDSPQLIRVEARRASKSAPSLTAWQVPVRWLAPVDVAEMAEDDPGPDNTLARLMFPERWASGERLDTDVRLSDSAKYLRELALFAQELVLRARVLPRVSWVAGQHPDVPQIPEARWTAVLRGPDSRAAAELISAMPASFRAAPGSNHASRLFSSALDYLVDATLRRNLPTDFEALPSRRGRTPATVPAAESWMQALVSGNPLVTAPATEVQALQRALAEWDEYAQPDRNAAHLVLRLDEVAEGHEPGTGPDVENKVSDVAAGFRLDFMLRSAVDPSLLVDAATVWRDEAGLSRWLGRPREVLLAALGKAARIYPAIRDGLRSARPTGLQLNDTQVVDFLAEFAPELSAAGFEVLLPHWLNRQAQLKLKLAGKSGEAQSSDAATADPRFGLQQLCDFEWKLAIGELELTEAELKALAEAKSPLVRLRGQWVALDANQLREGLDFLNRRRGETGTAGELLQLAAGHAESLPLQLETVTADGWIGSLLDGSAASQIQQVDTPQHFGATLRDYQRRGLSWLNFLAGLGLGACLADDMGLGKTVQLLAFESLRRSAYGETGPTLLVCPMSLIGNWQAEAAKFAPQLRLHVHHGSARHRYDLMEVLAGHDLIITTYTTLARDQQLLAGHNWNRIVFDEAQAVKNRHAGAARALKSLPARHRVALTGTPVENRLSELYSLMDILNPGLLGAPKEFRTRYAIPIERHQDAQAAAKLRRITEPYLLRRVKTDPAVISDLPQKIEIDQYYSLSQEQATLYQSVVGEMMDKIANSEGIERRGLVLAAMAKLKQVCNHPAQLLHDGSTVAGRSGKVARLEELLEQIVAEGDKVLCFTQYTEFAQMLLPHLASRLDAEVFYLHGGTSRAKRTEMVQRFQATDRPAIFLLSLKAGGTGLNLTAANHVLHLDRWWNPAVENQATDRAFRIGQKRNVQVRKFICRGTLEERIDEMIKDKQALADLVVGDGEGWVTELSTDTLRELFALSTEAIDA</sequence>
<name>A0A2N7RZ75_9MICC</name>
<feature type="domain" description="Helicase ATP-binding" evidence="2">
    <location>
        <begin position="588"/>
        <end position="750"/>
    </location>
</feature>
<dbReference type="InterPro" id="IPR014001">
    <property type="entry name" value="Helicase_ATP-bd"/>
</dbReference>
<accession>A0A2N7RZ75</accession>
<evidence type="ECO:0000256" key="1">
    <source>
        <dbReference type="ARBA" id="ARBA00022801"/>
    </source>
</evidence>
<proteinExistence type="predicted"/>
<dbReference type="AlphaFoldDB" id="A0A2N7RZ75"/>
<evidence type="ECO:0000259" key="2">
    <source>
        <dbReference type="PROSITE" id="PS51192"/>
    </source>
</evidence>
<comment type="caution">
    <text evidence="4">The sequence shown here is derived from an EMBL/GenBank/DDBJ whole genome shotgun (WGS) entry which is preliminary data.</text>
</comment>
<dbReference type="CDD" id="cd18793">
    <property type="entry name" value="SF2_C_SNF"/>
    <property type="match status" value="1"/>
</dbReference>
<dbReference type="Proteomes" id="UP000235739">
    <property type="component" value="Unassembled WGS sequence"/>
</dbReference>
<dbReference type="Gene3D" id="3.40.50.10810">
    <property type="entry name" value="Tandem AAA-ATPase domain"/>
    <property type="match status" value="1"/>
</dbReference>
<dbReference type="Pfam" id="PF00271">
    <property type="entry name" value="Helicase_C"/>
    <property type="match status" value="1"/>
</dbReference>
<dbReference type="CDD" id="cd18012">
    <property type="entry name" value="DEXQc_arch_SWI2_SNF2"/>
    <property type="match status" value="1"/>
</dbReference>
<evidence type="ECO:0000313" key="4">
    <source>
        <dbReference type="EMBL" id="PMQ19167.1"/>
    </source>
</evidence>
<dbReference type="FunFam" id="3.40.50.10810:FF:000031">
    <property type="entry name" value="Helicase, SNF2/RAD54 family"/>
    <property type="match status" value="1"/>
</dbReference>
<dbReference type="InterPro" id="IPR001650">
    <property type="entry name" value="Helicase_C-like"/>
</dbReference>
<protein>
    <submittedName>
        <fullName evidence="4">ATP-dependent helicase</fullName>
    </submittedName>
</protein>
<keyword evidence="4" id="KW-0067">ATP-binding</keyword>
<organism evidence="4 5">
    <name type="scientific">Glutamicibacter arilaitensis</name>
    <dbReference type="NCBI Taxonomy" id="256701"/>
    <lineage>
        <taxon>Bacteria</taxon>
        <taxon>Bacillati</taxon>
        <taxon>Actinomycetota</taxon>
        <taxon>Actinomycetes</taxon>
        <taxon>Micrococcales</taxon>
        <taxon>Micrococcaceae</taxon>
        <taxon>Glutamicibacter</taxon>
    </lineage>
</organism>
<reference evidence="4 5" key="1">
    <citation type="journal article" date="2017" name="Elife">
        <title>Extensive horizontal gene transfer in cheese-associated bacteria.</title>
        <authorList>
            <person name="Bonham K.S."/>
            <person name="Wolfe B.E."/>
            <person name="Dutton R.J."/>
        </authorList>
    </citation>
    <scope>NUCLEOTIDE SEQUENCE [LARGE SCALE GENOMIC DNA]</scope>
    <source>
        <strain evidence="4 5">JB182</strain>
    </source>
</reference>
<dbReference type="InterPro" id="IPR000330">
    <property type="entry name" value="SNF2_N"/>
</dbReference>
<dbReference type="PANTHER" id="PTHR10799">
    <property type="entry name" value="SNF2/RAD54 HELICASE FAMILY"/>
    <property type="match status" value="1"/>
</dbReference>
<dbReference type="Pfam" id="PF12419">
    <property type="entry name" value="DUF3670"/>
    <property type="match status" value="1"/>
</dbReference>
<keyword evidence="1" id="KW-0378">Hydrolase</keyword>
<dbReference type="InterPro" id="IPR027417">
    <property type="entry name" value="P-loop_NTPase"/>
</dbReference>
<dbReference type="Gene3D" id="3.40.50.300">
    <property type="entry name" value="P-loop containing nucleotide triphosphate hydrolases"/>
    <property type="match status" value="1"/>
</dbReference>
<dbReference type="InterPro" id="IPR038718">
    <property type="entry name" value="SNF2-like_sf"/>
</dbReference>
<feature type="domain" description="Helicase C-terminal" evidence="3">
    <location>
        <begin position="876"/>
        <end position="1032"/>
    </location>
</feature>
<dbReference type="SMART" id="SM00487">
    <property type="entry name" value="DEXDc"/>
    <property type="match status" value="1"/>
</dbReference>
<gene>
    <name evidence="4" type="ORF">CIK84_17150</name>
</gene>
<dbReference type="FunFam" id="3.40.50.300:FF:000533">
    <property type="entry name" value="Helicase, Snf2 family"/>
    <property type="match status" value="1"/>
</dbReference>